<feature type="non-terminal residue" evidence="1">
    <location>
        <position position="1"/>
    </location>
</feature>
<evidence type="ECO:0000313" key="1">
    <source>
        <dbReference type="EMBL" id="KNC69291.1"/>
    </source>
</evidence>
<sequence length="67" mass="7484">VHNKPITGISWTHSHLVYTYCVEKLPNEKYRNAICATDLRTGRVHTVRSNKHTESAGITGLSFSPSC</sequence>
<dbReference type="AlphaFoldDB" id="A0A0L0EXW7"/>
<dbReference type="GeneID" id="25918704"/>
<feature type="non-terminal residue" evidence="1">
    <location>
        <position position="67"/>
    </location>
</feature>
<dbReference type="EMBL" id="KQ256078">
    <property type="protein sequence ID" value="KNC69291.1"/>
    <property type="molecule type" value="Genomic_DNA"/>
</dbReference>
<evidence type="ECO:0000313" key="2">
    <source>
        <dbReference type="Proteomes" id="UP000054560"/>
    </source>
</evidence>
<dbReference type="RefSeq" id="XP_014143193.1">
    <property type="nucleotide sequence ID" value="XM_014287718.1"/>
</dbReference>
<protein>
    <submittedName>
        <fullName evidence="1">Uncharacterized protein</fullName>
    </submittedName>
</protein>
<dbReference type="Proteomes" id="UP000054560">
    <property type="component" value="Unassembled WGS sequence"/>
</dbReference>
<accession>A0A0L0EXW7</accession>
<organism evidence="1 2">
    <name type="scientific">Sphaeroforma arctica JP610</name>
    <dbReference type="NCBI Taxonomy" id="667725"/>
    <lineage>
        <taxon>Eukaryota</taxon>
        <taxon>Ichthyosporea</taxon>
        <taxon>Ichthyophonida</taxon>
        <taxon>Sphaeroforma</taxon>
    </lineage>
</organism>
<reference evidence="1 2" key="1">
    <citation type="submission" date="2011-02" db="EMBL/GenBank/DDBJ databases">
        <title>The Genome Sequence of Sphaeroforma arctica JP610.</title>
        <authorList>
            <consortium name="The Broad Institute Genome Sequencing Platform"/>
            <person name="Russ C."/>
            <person name="Cuomo C."/>
            <person name="Young S.K."/>
            <person name="Zeng Q."/>
            <person name="Gargeya S."/>
            <person name="Alvarado L."/>
            <person name="Berlin A."/>
            <person name="Chapman S.B."/>
            <person name="Chen Z."/>
            <person name="Freedman E."/>
            <person name="Gellesch M."/>
            <person name="Goldberg J."/>
            <person name="Griggs A."/>
            <person name="Gujja S."/>
            <person name="Heilman E."/>
            <person name="Heiman D."/>
            <person name="Howarth C."/>
            <person name="Mehta T."/>
            <person name="Neiman D."/>
            <person name="Pearson M."/>
            <person name="Roberts A."/>
            <person name="Saif S."/>
            <person name="Shea T."/>
            <person name="Shenoy N."/>
            <person name="Sisk P."/>
            <person name="Stolte C."/>
            <person name="Sykes S."/>
            <person name="White J."/>
            <person name="Yandava C."/>
            <person name="Burger G."/>
            <person name="Gray M.W."/>
            <person name="Holland P.W.H."/>
            <person name="King N."/>
            <person name="Lang F.B.F."/>
            <person name="Roger A.J."/>
            <person name="Ruiz-Trillo I."/>
            <person name="Haas B."/>
            <person name="Nusbaum C."/>
            <person name="Birren B."/>
        </authorList>
    </citation>
    <scope>NUCLEOTIDE SEQUENCE [LARGE SCALE GENOMIC DNA]</scope>
    <source>
        <strain evidence="1 2">JP610</strain>
    </source>
</reference>
<proteinExistence type="predicted"/>
<keyword evidence="2" id="KW-1185">Reference proteome</keyword>
<gene>
    <name evidence="1" type="ORF">SARC_18200</name>
</gene>
<name>A0A0L0EXW7_9EUKA</name>